<reference evidence="3 4" key="1">
    <citation type="journal article" date="2007" name="Proc. Natl. Acad. Sci. U.S.A.">
        <title>Nucleomorph genome of Hemiselmis andersenii reveals complete intron loss and compaction as a driver of protein structure and function.</title>
        <authorList>
            <person name="Lane C.E."/>
            <person name="van den Heuvel K."/>
            <person name="Kozera C."/>
            <person name="Curtis B.A."/>
            <person name="Parsons B.J."/>
            <person name="Bowman S."/>
            <person name="Archibald J.M."/>
        </authorList>
    </citation>
    <scope>NUCLEOTIDE SEQUENCE [LARGE SCALE GENOMIC DNA]</scope>
    <source>
        <strain evidence="3 4">CCMP644</strain>
    </source>
</reference>
<dbReference type="GO" id="GO:0000479">
    <property type="term" value="P:endonucleolytic cleavage of tricistronic rRNA transcript (SSU-rRNA, 5.8S rRNA, LSU-rRNA)"/>
    <property type="evidence" value="ECO:0007669"/>
    <property type="project" value="TreeGrafter"/>
</dbReference>
<accession>A9BLA3</accession>
<dbReference type="InterPro" id="IPR027417">
    <property type="entry name" value="P-loop_NTPase"/>
</dbReference>
<dbReference type="InterPro" id="IPR007034">
    <property type="entry name" value="BMS1_TSR1_C"/>
</dbReference>
<evidence type="ECO:0000313" key="3">
    <source>
        <dbReference type="EMBL" id="ABW98286.1"/>
    </source>
</evidence>
<dbReference type="GO" id="GO:0000462">
    <property type="term" value="P:maturation of SSU-rRNA from tricistronic rRNA transcript (SSU-rRNA, 5.8S rRNA, LSU-rRNA)"/>
    <property type="evidence" value="ECO:0007669"/>
    <property type="project" value="TreeGrafter"/>
</dbReference>
<evidence type="ECO:0000313" key="4">
    <source>
        <dbReference type="Proteomes" id="UP000243127"/>
    </source>
</evidence>
<dbReference type="GO" id="GO:0034511">
    <property type="term" value="F:U3 snoRNA binding"/>
    <property type="evidence" value="ECO:0007669"/>
    <property type="project" value="TreeGrafter"/>
</dbReference>
<feature type="domain" description="AARP2CN" evidence="1">
    <location>
        <begin position="169"/>
        <end position="249"/>
    </location>
</feature>
<dbReference type="EMBL" id="CP000883">
    <property type="protein sequence ID" value="ABW98286.1"/>
    <property type="molecule type" value="Genomic_DNA"/>
</dbReference>
<gene>
    <name evidence="3" type="ORF">HAN_3g484</name>
</gene>
<dbReference type="GO" id="GO:0030686">
    <property type="term" value="C:90S preribosome"/>
    <property type="evidence" value="ECO:0007669"/>
    <property type="project" value="TreeGrafter"/>
</dbReference>
<dbReference type="Pfam" id="PF04950">
    <property type="entry name" value="RIBIOP_C"/>
    <property type="match status" value="1"/>
</dbReference>
<dbReference type="PANTHER" id="PTHR12858:SF2">
    <property type="entry name" value="RIBOSOME BIOGENESIS PROTEIN BMS1 HOMOLOG"/>
    <property type="match status" value="1"/>
</dbReference>
<dbReference type="GeneID" id="5739517"/>
<dbReference type="RefSeq" id="XP_001712611.1">
    <property type="nucleotide sequence ID" value="XM_001712559.1"/>
</dbReference>
<dbReference type="SMART" id="SM01362">
    <property type="entry name" value="DUF663"/>
    <property type="match status" value="1"/>
</dbReference>
<evidence type="ECO:0000259" key="2">
    <source>
        <dbReference type="SMART" id="SM01362"/>
    </source>
</evidence>
<dbReference type="GO" id="GO:0003924">
    <property type="term" value="F:GTPase activity"/>
    <property type="evidence" value="ECO:0007669"/>
    <property type="project" value="TreeGrafter"/>
</dbReference>
<proteinExistence type="predicted"/>
<dbReference type="Proteomes" id="UP000243127">
    <property type="component" value="Nucleomorph 3"/>
</dbReference>
<keyword evidence="3" id="KW-0542">Nucleomorph</keyword>
<dbReference type="PANTHER" id="PTHR12858">
    <property type="entry name" value="RIBOSOME BIOGENESIS PROTEIN"/>
    <property type="match status" value="1"/>
</dbReference>
<dbReference type="GO" id="GO:0005634">
    <property type="term" value="C:nucleus"/>
    <property type="evidence" value="ECO:0007669"/>
    <property type="project" value="InterPro"/>
</dbReference>
<protein>
    <submittedName>
        <fullName evidence="3">Bsm1-like protein</fullName>
    </submittedName>
</protein>
<geneLocation type="nucleomorph" evidence="3"/>
<evidence type="ECO:0000259" key="1">
    <source>
        <dbReference type="SMART" id="SM00785"/>
    </source>
</evidence>
<dbReference type="SMART" id="SM00785">
    <property type="entry name" value="AARP2CN"/>
    <property type="match status" value="1"/>
</dbReference>
<organism evidence="3 4">
    <name type="scientific">Hemiselmis andersenii</name>
    <name type="common">Cryptophyte alga</name>
    <dbReference type="NCBI Taxonomy" id="464988"/>
    <lineage>
        <taxon>Eukaryota</taxon>
        <taxon>Cryptophyceae</taxon>
        <taxon>Cryptomonadales</taxon>
        <taxon>Hemiselmidaceae</taxon>
        <taxon>Hemiselmis</taxon>
    </lineage>
</organism>
<dbReference type="GO" id="GO:0005525">
    <property type="term" value="F:GTP binding"/>
    <property type="evidence" value="ECO:0007669"/>
    <property type="project" value="TreeGrafter"/>
</dbReference>
<sequence length="658" mass="77307">MKLKNEFSPQVHENINLDPIIVSFIGPKKTGKTTLMKSLASHFLENYNEFFNGPLLIISNKHKPLIFIECPLDILSVANLAKTSDIVIFMIDGFFGLELETFECVSFLNSHGTPRVLSVVTHIDLFSNWKNLKKAKKRIKNRLKKELGMNLKIFFFSGLTYSGKYLPREITNLTRFFSLVNFVPSILQKKSSYMIVLKINILNLKNKEQLSIEGFVKGKEVEKRSKIEVHSPGIGLVPIKKLKKFQNTNNIGKFCRIFNYNSNKNNQKKKKIPVLVKLKKKKIFLTTIVFKFIYFFQKKIKKEKFFKKEIFNSINSSKLNDQWNMKKEFENFFSLEIKSKKNIFLKKFFQRKEKNLKENEQKLILAKTKKKFYEPKLNLLEKERKNNLGPVTVEIDVKNFPLSFFRFFDPSYPLILCFFSTQLKNQLVNGKVFRHKWNKKIIQSGERIYLSFGWNFFKTCVYFFSEKEGGKSCLRKYLKKSSEYSICFRGPNFFHETGLVGCFQTISSFSIKERGSFFNILFTGKVIKPENFLKVFKKIKIQGISFKNFNKTAYVKNIFSNEIEVRRFLGNKITGEEGEEGIIKNSIRGGPPGSFRAIFDRKIGLKEKIFLRIWIPLKFNNKVFKNIFFLISHDRREIQRKTFSKEFKMAKKIGKLLK</sequence>
<dbReference type="Gene3D" id="3.40.50.300">
    <property type="entry name" value="P-loop containing nucleotide triphosphate hydrolases"/>
    <property type="match status" value="1"/>
</dbReference>
<feature type="domain" description="Ribosome biogenesis protein BMS1/TSR1 C-terminal" evidence="2">
    <location>
        <begin position="336"/>
        <end position="617"/>
    </location>
</feature>
<dbReference type="SUPFAM" id="SSF52540">
    <property type="entry name" value="P-loop containing nucleoside triphosphate hydrolases"/>
    <property type="match status" value="1"/>
</dbReference>
<dbReference type="InterPro" id="IPR039761">
    <property type="entry name" value="Bms1/Tsr1"/>
</dbReference>
<name>A9BLA3_HEMAN</name>
<dbReference type="AlphaFoldDB" id="A9BLA3"/>
<dbReference type="InterPro" id="IPR012948">
    <property type="entry name" value="AARP2CN"/>
</dbReference>